<dbReference type="Proteomes" id="UP000050525">
    <property type="component" value="Unassembled WGS sequence"/>
</dbReference>
<dbReference type="EMBL" id="AKHW03006155">
    <property type="protein sequence ID" value="KYO24075.1"/>
    <property type="molecule type" value="Genomic_DNA"/>
</dbReference>
<dbReference type="InterPro" id="IPR027124">
    <property type="entry name" value="Swc5/CFDP1/2"/>
</dbReference>
<dbReference type="AlphaFoldDB" id="A0A151MHS6"/>
<evidence type="ECO:0000313" key="1">
    <source>
        <dbReference type="EMBL" id="KYO24075.1"/>
    </source>
</evidence>
<dbReference type="PANTHER" id="PTHR23227">
    <property type="entry name" value="BUCENTAUR RELATED"/>
    <property type="match status" value="1"/>
</dbReference>
<comment type="caution">
    <text evidence="1">The sequence shown here is derived from an EMBL/GenBank/DDBJ whole genome shotgun (WGS) entry which is preliminary data.</text>
</comment>
<organism evidence="1 2">
    <name type="scientific">Alligator mississippiensis</name>
    <name type="common">American alligator</name>
    <dbReference type="NCBI Taxonomy" id="8496"/>
    <lineage>
        <taxon>Eukaryota</taxon>
        <taxon>Metazoa</taxon>
        <taxon>Chordata</taxon>
        <taxon>Craniata</taxon>
        <taxon>Vertebrata</taxon>
        <taxon>Euteleostomi</taxon>
        <taxon>Archelosauria</taxon>
        <taxon>Archosauria</taxon>
        <taxon>Crocodylia</taxon>
        <taxon>Alligatoridae</taxon>
        <taxon>Alligatorinae</taxon>
        <taxon>Alligator</taxon>
    </lineage>
</organism>
<proteinExistence type="predicted"/>
<protein>
    <recommendedName>
        <fullName evidence="3">Endonuclease/exonuclease/phosphatase domain-containing protein</fullName>
    </recommendedName>
</protein>
<gene>
    <name evidence="1" type="ORF">Y1Q_0004654</name>
</gene>
<keyword evidence="2" id="KW-1185">Reference proteome</keyword>
<dbReference type="SUPFAM" id="SSF56219">
    <property type="entry name" value="DNase I-like"/>
    <property type="match status" value="1"/>
</dbReference>
<dbReference type="STRING" id="8496.A0A151MHS6"/>
<sequence length="150" mass="17264">MESVSRTRNKITDVIPKLPLGVNERVMTLCLHVIQNQRVTGIGTYASNLDSKEEVKEKFYSDLNNALASIPRDDKVILLGDFNTWVGRDHEIWSRAIGKNSTGKANANSILLLTKCTQHSLIMMNAIFHQKDWLENTWRHLRSEHWHLLD</sequence>
<dbReference type="Gene3D" id="3.60.10.10">
    <property type="entry name" value="Endonuclease/exonuclease/phosphatase"/>
    <property type="match status" value="1"/>
</dbReference>
<dbReference type="InterPro" id="IPR036691">
    <property type="entry name" value="Endo/exonu/phosph_ase_sf"/>
</dbReference>
<evidence type="ECO:0008006" key="3">
    <source>
        <dbReference type="Google" id="ProtNLM"/>
    </source>
</evidence>
<accession>A0A151MHS6</accession>
<name>A0A151MHS6_ALLMI</name>
<dbReference type="PANTHER" id="PTHR23227:SF84">
    <property type="entry name" value="ENDONUCLEASE_EXONUCLEASE_PHOSPHATASE DOMAIN-CONTAINING PROTEIN"/>
    <property type="match status" value="1"/>
</dbReference>
<evidence type="ECO:0000313" key="2">
    <source>
        <dbReference type="Proteomes" id="UP000050525"/>
    </source>
</evidence>
<reference evidence="1 2" key="1">
    <citation type="journal article" date="2012" name="Genome Biol.">
        <title>Sequencing three crocodilian genomes to illuminate the evolution of archosaurs and amniotes.</title>
        <authorList>
            <person name="St John J.A."/>
            <person name="Braun E.L."/>
            <person name="Isberg S.R."/>
            <person name="Miles L.G."/>
            <person name="Chong A.Y."/>
            <person name="Gongora J."/>
            <person name="Dalzell P."/>
            <person name="Moran C."/>
            <person name="Bed'hom B."/>
            <person name="Abzhanov A."/>
            <person name="Burgess S.C."/>
            <person name="Cooksey A.M."/>
            <person name="Castoe T.A."/>
            <person name="Crawford N.G."/>
            <person name="Densmore L.D."/>
            <person name="Drew J.C."/>
            <person name="Edwards S.V."/>
            <person name="Faircloth B.C."/>
            <person name="Fujita M.K."/>
            <person name="Greenwold M.J."/>
            <person name="Hoffmann F.G."/>
            <person name="Howard J.M."/>
            <person name="Iguchi T."/>
            <person name="Janes D.E."/>
            <person name="Khan S.Y."/>
            <person name="Kohno S."/>
            <person name="de Koning A.J."/>
            <person name="Lance S.L."/>
            <person name="McCarthy F.M."/>
            <person name="McCormack J.E."/>
            <person name="Merchant M.E."/>
            <person name="Peterson D.G."/>
            <person name="Pollock D.D."/>
            <person name="Pourmand N."/>
            <person name="Raney B.J."/>
            <person name="Roessler K.A."/>
            <person name="Sanford J.R."/>
            <person name="Sawyer R.H."/>
            <person name="Schmidt C.J."/>
            <person name="Triplett E.W."/>
            <person name="Tuberville T.D."/>
            <person name="Venegas-Anaya M."/>
            <person name="Howard J.T."/>
            <person name="Jarvis E.D."/>
            <person name="Guillette L.J.Jr."/>
            <person name="Glenn T.C."/>
            <person name="Green R.E."/>
            <person name="Ray D.A."/>
        </authorList>
    </citation>
    <scope>NUCLEOTIDE SEQUENCE [LARGE SCALE GENOMIC DNA]</scope>
    <source>
        <strain evidence="1">KSC_2009_1</strain>
    </source>
</reference>